<dbReference type="PANTHER" id="PTHR30289:SF1">
    <property type="entry name" value="PEBP (PHOSPHATIDYLETHANOLAMINE-BINDING PROTEIN) FAMILY PROTEIN"/>
    <property type="match status" value="1"/>
</dbReference>
<evidence type="ECO:0000313" key="3">
    <source>
        <dbReference type="Proteomes" id="UP001596447"/>
    </source>
</evidence>
<dbReference type="Pfam" id="PF01161">
    <property type="entry name" value="PBP"/>
    <property type="match status" value="1"/>
</dbReference>
<organism evidence="2 3">
    <name type="scientific">Halospeciosus flavus</name>
    <dbReference type="NCBI Taxonomy" id="3032283"/>
    <lineage>
        <taxon>Archaea</taxon>
        <taxon>Methanobacteriati</taxon>
        <taxon>Methanobacteriota</taxon>
        <taxon>Stenosarchaea group</taxon>
        <taxon>Halobacteria</taxon>
        <taxon>Halobacteriales</taxon>
        <taxon>Halobacteriaceae</taxon>
        <taxon>Halospeciosus</taxon>
    </lineage>
</organism>
<name>A0ABD5Z7G9_9EURY</name>
<dbReference type="InterPro" id="IPR005247">
    <property type="entry name" value="YbhB_YbcL/LppC-like"/>
</dbReference>
<dbReference type="InterPro" id="IPR008914">
    <property type="entry name" value="PEBP"/>
</dbReference>
<dbReference type="Proteomes" id="UP001596447">
    <property type="component" value="Unassembled WGS sequence"/>
</dbReference>
<feature type="region of interest" description="Disordered" evidence="1">
    <location>
        <begin position="75"/>
        <end position="108"/>
    </location>
</feature>
<sequence length="153" mass="16717">MSDLQLTSPVFDDGEPIPDEYGYTARDVNPPLDVSGVPDETESLALVVDDPDAVEPAGKVWDHWVVWNVDPGREHIPEEWSPESEGAVEGQNDYGERGYGGPNPPDRPHTYRFRLYALDTELDLPAGSTKADLEDAMAGHVLAEAELDGTFAP</sequence>
<evidence type="ECO:0000313" key="2">
    <source>
        <dbReference type="EMBL" id="MFC7201172.1"/>
    </source>
</evidence>
<dbReference type="Gene3D" id="3.90.280.10">
    <property type="entry name" value="PEBP-like"/>
    <property type="match status" value="1"/>
</dbReference>
<dbReference type="PANTHER" id="PTHR30289">
    <property type="entry name" value="UNCHARACTERIZED PROTEIN YBCL-RELATED"/>
    <property type="match status" value="1"/>
</dbReference>
<reference evidence="2 3" key="1">
    <citation type="journal article" date="2019" name="Int. J. Syst. Evol. Microbiol.">
        <title>The Global Catalogue of Microorganisms (GCM) 10K type strain sequencing project: providing services to taxonomists for standard genome sequencing and annotation.</title>
        <authorList>
            <consortium name="The Broad Institute Genomics Platform"/>
            <consortium name="The Broad Institute Genome Sequencing Center for Infectious Disease"/>
            <person name="Wu L."/>
            <person name="Ma J."/>
        </authorList>
    </citation>
    <scope>NUCLEOTIDE SEQUENCE [LARGE SCALE GENOMIC DNA]</scope>
    <source>
        <strain evidence="2 3">XZGYJ-43</strain>
    </source>
</reference>
<dbReference type="GO" id="GO:0004860">
    <property type="term" value="F:protein kinase inhibitor activity"/>
    <property type="evidence" value="ECO:0007669"/>
    <property type="project" value="UniProtKB-KW"/>
</dbReference>
<dbReference type="EMBL" id="JBHTAR010000011">
    <property type="protein sequence ID" value="MFC7201172.1"/>
    <property type="molecule type" value="Genomic_DNA"/>
</dbReference>
<keyword evidence="2" id="KW-0649">Protein kinase inhibitor</keyword>
<protein>
    <submittedName>
        <fullName evidence="2">YbhB/YbcL family Raf kinase inhibitor-like protein</fullName>
    </submittedName>
</protein>
<feature type="region of interest" description="Disordered" evidence="1">
    <location>
        <begin position="1"/>
        <end position="30"/>
    </location>
</feature>
<dbReference type="CDD" id="cd00865">
    <property type="entry name" value="PEBP_bact_arch"/>
    <property type="match status" value="1"/>
</dbReference>
<evidence type="ECO:0000256" key="1">
    <source>
        <dbReference type="SAM" id="MobiDB-lite"/>
    </source>
</evidence>
<gene>
    <name evidence="2" type="ORF">ACFQJ9_17450</name>
</gene>
<dbReference type="AlphaFoldDB" id="A0ABD5Z7G9"/>
<dbReference type="RefSeq" id="WP_279527930.1">
    <property type="nucleotide sequence ID" value="NZ_CP122312.1"/>
</dbReference>
<dbReference type="InterPro" id="IPR036610">
    <property type="entry name" value="PEBP-like_sf"/>
</dbReference>
<proteinExistence type="predicted"/>
<dbReference type="SUPFAM" id="SSF49777">
    <property type="entry name" value="PEBP-like"/>
    <property type="match status" value="1"/>
</dbReference>
<accession>A0ABD5Z7G9</accession>
<dbReference type="NCBIfam" id="TIGR00481">
    <property type="entry name" value="YbhB/YbcL family Raf kinase inhibitor-like protein"/>
    <property type="match status" value="1"/>
</dbReference>
<keyword evidence="3" id="KW-1185">Reference proteome</keyword>
<comment type="caution">
    <text evidence="2">The sequence shown here is derived from an EMBL/GenBank/DDBJ whole genome shotgun (WGS) entry which is preliminary data.</text>
</comment>